<dbReference type="Pfam" id="PF17390">
    <property type="entry name" value="Bac_rhamnosid_C"/>
    <property type="match status" value="1"/>
</dbReference>
<keyword evidence="9" id="KW-1185">Reference proteome</keyword>
<evidence type="ECO:0000259" key="5">
    <source>
        <dbReference type="Pfam" id="PF08531"/>
    </source>
</evidence>
<evidence type="ECO:0000256" key="1">
    <source>
        <dbReference type="ARBA" id="ARBA00001445"/>
    </source>
</evidence>
<dbReference type="InterPro" id="IPR016007">
    <property type="entry name" value="Alpha_rhamnosid"/>
</dbReference>
<evidence type="ECO:0000256" key="2">
    <source>
        <dbReference type="ARBA" id="ARBA00012652"/>
    </source>
</evidence>
<dbReference type="GO" id="GO:0030596">
    <property type="term" value="F:alpha-L-rhamnosidase activity"/>
    <property type="evidence" value="ECO:0007669"/>
    <property type="project" value="UniProtKB-EC"/>
</dbReference>
<dbReference type="Pfam" id="PF08531">
    <property type="entry name" value="Bac_rhamnosid_N"/>
    <property type="match status" value="1"/>
</dbReference>
<dbReference type="Gene3D" id="2.60.420.10">
    <property type="entry name" value="Maltose phosphorylase, domain 3"/>
    <property type="match status" value="1"/>
</dbReference>
<dbReference type="EC" id="3.2.1.40" evidence="2"/>
<proteinExistence type="predicted"/>
<gene>
    <name evidence="8" type="ORF">RV00_GL002095</name>
</gene>
<dbReference type="GO" id="GO:0005975">
    <property type="term" value="P:carbohydrate metabolic process"/>
    <property type="evidence" value="ECO:0007669"/>
    <property type="project" value="InterPro"/>
</dbReference>
<feature type="domain" description="Alpha-L-rhamnosidase six-hairpin glycosidase" evidence="6">
    <location>
        <begin position="404"/>
        <end position="748"/>
    </location>
</feature>
<evidence type="ECO:0000259" key="4">
    <source>
        <dbReference type="Pfam" id="PF05592"/>
    </source>
</evidence>
<dbReference type="Gene3D" id="2.60.120.260">
    <property type="entry name" value="Galactose-binding domain-like"/>
    <property type="match status" value="2"/>
</dbReference>
<evidence type="ECO:0000256" key="3">
    <source>
        <dbReference type="ARBA" id="ARBA00022801"/>
    </source>
</evidence>
<feature type="domain" description="Alpha-L-rhamnosidase C-terminal" evidence="7">
    <location>
        <begin position="751"/>
        <end position="829"/>
    </location>
</feature>
<organism evidence="8 9">
    <name type="scientific">Enterococcus devriesei</name>
    <dbReference type="NCBI Taxonomy" id="319970"/>
    <lineage>
        <taxon>Bacteria</taxon>
        <taxon>Bacillati</taxon>
        <taxon>Bacillota</taxon>
        <taxon>Bacilli</taxon>
        <taxon>Lactobacillales</taxon>
        <taxon>Enterococcaceae</taxon>
        <taxon>Enterococcus</taxon>
    </lineage>
</organism>
<dbReference type="PIRSF" id="PIRSF010631">
    <property type="entry name" value="A-rhamnsds"/>
    <property type="match status" value="1"/>
</dbReference>
<evidence type="ECO:0000313" key="8">
    <source>
        <dbReference type="EMBL" id="OJG35951.1"/>
    </source>
</evidence>
<comment type="caution">
    <text evidence="8">The sequence shown here is derived from an EMBL/GenBank/DDBJ whole genome shotgun (WGS) entry which is preliminary data.</text>
</comment>
<feature type="domain" description="Alpha-L-rhamnosidase concanavalin-like" evidence="4">
    <location>
        <begin position="302"/>
        <end position="399"/>
    </location>
</feature>
<dbReference type="OrthoDB" id="9761045at2"/>
<dbReference type="InterPro" id="IPR035396">
    <property type="entry name" value="Bac_rhamnosid6H"/>
</dbReference>
<dbReference type="InterPro" id="IPR012341">
    <property type="entry name" value="6hp_glycosidase-like_sf"/>
</dbReference>
<dbReference type="InterPro" id="IPR013737">
    <property type="entry name" value="Bac_rhamnosid_N"/>
</dbReference>
<dbReference type="PANTHER" id="PTHR33307:SF6">
    <property type="entry name" value="ALPHA-RHAMNOSIDASE (EUROFUNG)-RELATED"/>
    <property type="match status" value="1"/>
</dbReference>
<dbReference type="Pfam" id="PF05592">
    <property type="entry name" value="Bac_rhamnosid"/>
    <property type="match status" value="1"/>
</dbReference>
<name>A0A1L8SV58_9ENTE</name>
<dbReference type="Gene3D" id="1.50.10.10">
    <property type="match status" value="1"/>
</dbReference>
<evidence type="ECO:0000259" key="6">
    <source>
        <dbReference type="Pfam" id="PF17389"/>
    </source>
</evidence>
<dbReference type="SUPFAM" id="SSF48208">
    <property type="entry name" value="Six-hairpin glycosidases"/>
    <property type="match status" value="1"/>
</dbReference>
<feature type="domain" description="Bacterial alpha-L-rhamnosidase N-terminal" evidence="5">
    <location>
        <begin position="132"/>
        <end position="276"/>
    </location>
</feature>
<comment type="catalytic activity">
    <reaction evidence="1">
        <text>Hydrolysis of terminal non-reducing alpha-L-rhamnose residues in alpha-L-rhamnosides.</text>
        <dbReference type="EC" id="3.2.1.40"/>
    </reaction>
</comment>
<evidence type="ECO:0000313" key="9">
    <source>
        <dbReference type="Proteomes" id="UP000183700"/>
    </source>
</evidence>
<dbReference type="InterPro" id="IPR008902">
    <property type="entry name" value="Rhamnosid_concanavalin"/>
</dbReference>
<keyword evidence="3" id="KW-0378">Hydrolase</keyword>
<reference evidence="8 9" key="1">
    <citation type="submission" date="2014-12" db="EMBL/GenBank/DDBJ databases">
        <title>Draft genome sequences of 29 type strains of Enterococci.</title>
        <authorList>
            <person name="Zhong Z."/>
            <person name="Sun Z."/>
            <person name="Liu W."/>
            <person name="Zhang W."/>
            <person name="Zhang H."/>
        </authorList>
    </citation>
    <scope>NUCLEOTIDE SEQUENCE [LARGE SCALE GENOMIC DNA]</scope>
    <source>
        <strain evidence="8 9">DSM 22802</strain>
    </source>
</reference>
<dbReference type="Proteomes" id="UP000183700">
    <property type="component" value="Unassembled WGS sequence"/>
</dbReference>
<dbReference type="InterPro" id="IPR008928">
    <property type="entry name" value="6-hairpin_glycosidase_sf"/>
</dbReference>
<dbReference type="RefSeq" id="WP_071861917.1">
    <property type="nucleotide sequence ID" value="NZ_JBHLVS010000013.1"/>
</dbReference>
<dbReference type="Pfam" id="PF17389">
    <property type="entry name" value="Bac_rhamnosid6H"/>
    <property type="match status" value="1"/>
</dbReference>
<dbReference type="EMBL" id="JXKM01000004">
    <property type="protein sequence ID" value="OJG35951.1"/>
    <property type="molecule type" value="Genomic_DNA"/>
</dbReference>
<protein>
    <recommendedName>
        <fullName evidence="2">alpha-L-rhamnosidase</fullName>
        <ecNumber evidence="2">3.2.1.40</ecNumber>
    </recommendedName>
</protein>
<sequence length="941" mass="107095">MIISTILINHMSEPLGFQLDNLRIEFTVEADHFIELTKQLTIQESESQKIVYQSERCPFDNNFFDVSLALIPRTQYQVTVTLYDEADHPISKETHFETGKMNEVFQADWIANTDKTLQNTLFKKSVSIQSPVKRGRLYITGLGIYETYINGEKVGDEYLTPGITAYDQWLQIQTYDVTDAFNQNQEQELLISTGDGWYKGTIGFDGGKDQIYGDQHRVIAEYHLDYPDGTHEIIATDDSWLTTNGKITKSAIYYGEDLDDTITPKEWQPVVLLDQDKECLQDRLSLPVKIMERLPVQEILHTPANEYVLDFGQNQTGWLEFYNREPKGTKLVFQMGEILQEENFYRENLREARAAFVYISDGEEKWVRPHFTFYGYRYVKVEGNTRPLKAKDFQAAVLYSEMATTGTIETTNPKVNRLFENVLWGQKSNFLDIPTDCPQRDERLGWTGDAAVFSNTAALNMNVFPFFKKYAKDVAVEQALHDGKVPMYAPALGNFDGGAAVWGDAATIIPWNMYQTYGDPAILKQNYPAMKAWVDWIRKKSKSEDLWTGTFQFGDWLALDGENPALPTGKTEEDFIASVYYYYSSTIVAKTAEILNFSEEAIHYEKQAQQIKKAISAEYITKNGRLAIDTQTAYALALHFELVPENQRLRVVKDLIARLKKDDDHLKTGFVGTPFICQVLSRYGYHKLATKIFLLEDYPSWLYAVDLGATTIWERWNSVEPDGSLNPEGMNSLNHYSFGAIMEWAYNYLLGIKLTSPGYQAITFAPEFDYRLKNVSGRFQTPYGNFAVSYQIETDVQHTIQLKVTVPFGVTLKAVLPRSENVSINVNGKTTASDNLSLTCGTYEINYIPTLDYVEYYSSETPAAEIMSDPLLIEKIDAVDPVLDFFRNDPEVVKGGLGTMSLAKLNTLLPFIQISAEHLEEIHQILTTTPILSEREAAALV</sequence>
<dbReference type="STRING" id="319970.RV00_GL002095"/>
<dbReference type="AlphaFoldDB" id="A0A1L8SV58"/>
<accession>A0A1L8SV58</accession>
<dbReference type="InterPro" id="IPR035398">
    <property type="entry name" value="Bac_rhamnosid_C"/>
</dbReference>
<evidence type="ECO:0000259" key="7">
    <source>
        <dbReference type="Pfam" id="PF17390"/>
    </source>
</evidence>
<dbReference type="PANTHER" id="PTHR33307">
    <property type="entry name" value="ALPHA-RHAMNOSIDASE (EUROFUNG)"/>
    <property type="match status" value="1"/>
</dbReference>